<dbReference type="Proteomes" id="UP000253647">
    <property type="component" value="Unassembled WGS sequence"/>
</dbReference>
<evidence type="ECO:0000313" key="2">
    <source>
        <dbReference type="Proteomes" id="UP000253647"/>
    </source>
</evidence>
<dbReference type="RefSeq" id="WP_114435415.1">
    <property type="nucleotide sequence ID" value="NZ_QPJI01000020.1"/>
</dbReference>
<protein>
    <submittedName>
        <fullName evidence="1">Uncharacterized protein</fullName>
    </submittedName>
</protein>
<comment type="caution">
    <text evidence="1">The sequence shown here is derived from an EMBL/GenBank/DDBJ whole genome shotgun (WGS) entry which is preliminary data.</text>
</comment>
<dbReference type="EMBL" id="QPJI01000020">
    <property type="protein sequence ID" value="RCW62933.1"/>
    <property type="molecule type" value="Genomic_DNA"/>
</dbReference>
<proteinExistence type="predicted"/>
<dbReference type="AlphaFoldDB" id="A0A368X4R8"/>
<evidence type="ECO:0000313" key="1">
    <source>
        <dbReference type="EMBL" id="RCW62933.1"/>
    </source>
</evidence>
<name>A0A368X4R8_MARNT</name>
<organism evidence="1 2">
    <name type="scientific">Marinobacter nauticus</name>
    <name type="common">Marinobacter hydrocarbonoclasticus</name>
    <name type="synonym">Marinobacter aquaeolei</name>
    <dbReference type="NCBI Taxonomy" id="2743"/>
    <lineage>
        <taxon>Bacteria</taxon>
        <taxon>Pseudomonadati</taxon>
        <taxon>Pseudomonadota</taxon>
        <taxon>Gammaproteobacteria</taxon>
        <taxon>Pseudomonadales</taxon>
        <taxon>Marinobacteraceae</taxon>
        <taxon>Marinobacter</taxon>
    </lineage>
</organism>
<accession>A0A368X4R8</accession>
<gene>
    <name evidence="1" type="ORF">DET61_12055</name>
</gene>
<sequence>MAGRTLKRSELPNTATKVLYDWLQSRTETRYEIAKQIGHGPSSCNQVISQYLRGNEIPARRLVELKRQFPDFPLLEFITASDRYSDTPYLALAMEVIKAVEAEYVTMAQSFDLDISDRAYTLAVEEKLAADRAEDPGMDDPDYGAACRQRREDNRNRFIAAMRKYSTMGGQDLS</sequence>
<reference evidence="1 2" key="1">
    <citation type="submission" date="2018-07" db="EMBL/GenBank/DDBJ databases">
        <title>Freshwater and sediment microbial communities from various areas in North America, analyzing microbe dynamics in response to fracking.</title>
        <authorList>
            <person name="Lamendella R."/>
        </authorList>
    </citation>
    <scope>NUCLEOTIDE SEQUENCE [LARGE SCALE GENOMIC DNA]</scope>
    <source>
        <strain evidence="1 2">105B</strain>
    </source>
</reference>